<evidence type="ECO:0000313" key="3">
    <source>
        <dbReference type="Proteomes" id="UP000324222"/>
    </source>
</evidence>
<keyword evidence="1" id="KW-0732">Signal</keyword>
<feature type="signal peptide" evidence="1">
    <location>
        <begin position="1"/>
        <end position="19"/>
    </location>
</feature>
<dbReference type="AlphaFoldDB" id="A0A5B7GBK0"/>
<reference evidence="2 3" key="1">
    <citation type="submission" date="2019-05" db="EMBL/GenBank/DDBJ databases">
        <title>Another draft genome of Portunus trituberculatus and its Hox gene families provides insights of decapod evolution.</title>
        <authorList>
            <person name="Jeong J.-H."/>
            <person name="Song I."/>
            <person name="Kim S."/>
            <person name="Choi T."/>
            <person name="Kim D."/>
            <person name="Ryu S."/>
            <person name="Kim W."/>
        </authorList>
    </citation>
    <scope>NUCLEOTIDE SEQUENCE [LARGE SCALE GENOMIC DNA]</scope>
    <source>
        <tissue evidence="2">Muscle</tissue>
    </source>
</reference>
<organism evidence="2 3">
    <name type="scientific">Portunus trituberculatus</name>
    <name type="common">Swimming crab</name>
    <name type="synonym">Neptunus trituberculatus</name>
    <dbReference type="NCBI Taxonomy" id="210409"/>
    <lineage>
        <taxon>Eukaryota</taxon>
        <taxon>Metazoa</taxon>
        <taxon>Ecdysozoa</taxon>
        <taxon>Arthropoda</taxon>
        <taxon>Crustacea</taxon>
        <taxon>Multicrustacea</taxon>
        <taxon>Malacostraca</taxon>
        <taxon>Eumalacostraca</taxon>
        <taxon>Eucarida</taxon>
        <taxon>Decapoda</taxon>
        <taxon>Pleocyemata</taxon>
        <taxon>Brachyura</taxon>
        <taxon>Eubrachyura</taxon>
        <taxon>Portunoidea</taxon>
        <taxon>Portunidae</taxon>
        <taxon>Portuninae</taxon>
        <taxon>Portunus</taxon>
    </lineage>
</organism>
<sequence>MHVVLCCVVLLACWLAGLSHREGLVVAGGWGSSRHFPPPGTARYVFVMRKTLGLFMNKTWPLRSSLWCSVSALTTDARTYTHLD</sequence>
<evidence type="ECO:0000313" key="2">
    <source>
        <dbReference type="EMBL" id="MPC54705.1"/>
    </source>
</evidence>
<feature type="chain" id="PRO_5023115419" description="Secreted protein" evidence="1">
    <location>
        <begin position="20"/>
        <end position="84"/>
    </location>
</feature>
<keyword evidence="3" id="KW-1185">Reference proteome</keyword>
<dbReference type="EMBL" id="VSRR010012572">
    <property type="protein sequence ID" value="MPC54705.1"/>
    <property type="molecule type" value="Genomic_DNA"/>
</dbReference>
<dbReference type="Proteomes" id="UP000324222">
    <property type="component" value="Unassembled WGS sequence"/>
</dbReference>
<protein>
    <recommendedName>
        <fullName evidence="4">Secreted protein</fullName>
    </recommendedName>
</protein>
<proteinExistence type="predicted"/>
<name>A0A5B7GBK0_PORTR</name>
<comment type="caution">
    <text evidence="2">The sequence shown here is derived from an EMBL/GenBank/DDBJ whole genome shotgun (WGS) entry which is preliminary data.</text>
</comment>
<gene>
    <name evidence="2" type="ORF">E2C01_048629</name>
</gene>
<accession>A0A5B7GBK0</accession>
<evidence type="ECO:0008006" key="4">
    <source>
        <dbReference type="Google" id="ProtNLM"/>
    </source>
</evidence>
<evidence type="ECO:0000256" key="1">
    <source>
        <dbReference type="SAM" id="SignalP"/>
    </source>
</evidence>